<evidence type="ECO:0000313" key="1">
    <source>
        <dbReference type="EMBL" id="SDK53792.1"/>
    </source>
</evidence>
<organism evidence="1 2">
    <name type="scientific">Pseudomonas indica</name>
    <dbReference type="NCBI Taxonomy" id="137658"/>
    <lineage>
        <taxon>Bacteria</taxon>
        <taxon>Pseudomonadati</taxon>
        <taxon>Pseudomonadota</taxon>
        <taxon>Gammaproteobacteria</taxon>
        <taxon>Pseudomonadales</taxon>
        <taxon>Pseudomonadaceae</taxon>
        <taxon>Pseudomonas</taxon>
    </lineage>
</organism>
<evidence type="ECO:0008006" key="3">
    <source>
        <dbReference type="Google" id="ProtNLM"/>
    </source>
</evidence>
<reference evidence="1 2" key="1">
    <citation type="submission" date="2016-10" db="EMBL/GenBank/DDBJ databases">
        <authorList>
            <person name="de Groot N.N."/>
        </authorList>
    </citation>
    <scope>NUCLEOTIDE SEQUENCE [LARGE SCALE GENOMIC DNA]</scope>
    <source>
        <strain evidence="1 2">JCM 21544</strain>
    </source>
</reference>
<dbReference type="RefSeq" id="WP_084336292.1">
    <property type="nucleotide sequence ID" value="NZ_FNFD01000008.1"/>
</dbReference>
<protein>
    <recommendedName>
        <fullName evidence="3">Tir chaperone protein (CesT) family protein</fullName>
    </recommendedName>
</protein>
<sequence>MSDPFIHRLFTDVLQKMGMDTTGLTTTQEYPLLVDEQYPVLLRYDGPSERVLLIAGLDPALADTPETLPQRILRAALNPLRGKEPGAGLDEGSGLYFAFLALPRQTVTAENVCREIGRLVEWTKALLAGRH</sequence>
<gene>
    <name evidence="1" type="ORF">SAMN05216186_10826</name>
</gene>
<dbReference type="SUPFAM" id="SSF69635">
    <property type="entry name" value="Type III secretory system chaperone-like"/>
    <property type="match status" value="1"/>
</dbReference>
<name>A0A1G9CQ63_9PSED</name>
<dbReference type="STRING" id="137658.SAMN05216186_10826"/>
<dbReference type="Proteomes" id="UP000198706">
    <property type="component" value="Unassembled WGS sequence"/>
</dbReference>
<dbReference type="Gene3D" id="3.30.1460.10">
    <property type="match status" value="1"/>
</dbReference>
<dbReference type="AlphaFoldDB" id="A0A1G9CQ63"/>
<keyword evidence="2" id="KW-1185">Reference proteome</keyword>
<dbReference type="CDD" id="cd17019">
    <property type="entry name" value="T3SC_IA_ShcA-like"/>
    <property type="match status" value="1"/>
</dbReference>
<evidence type="ECO:0000313" key="2">
    <source>
        <dbReference type="Proteomes" id="UP000198706"/>
    </source>
</evidence>
<dbReference type="OrthoDB" id="7064130at2"/>
<proteinExistence type="predicted"/>
<dbReference type="EMBL" id="FNFD01000008">
    <property type="protein sequence ID" value="SDK53792.1"/>
    <property type="molecule type" value="Genomic_DNA"/>
</dbReference>
<accession>A0A1G9CQ63</accession>